<evidence type="ECO:0000313" key="2">
    <source>
        <dbReference type="Proteomes" id="UP000784294"/>
    </source>
</evidence>
<comment type="caution">
    <text evidence="1">The sequence shown here is derived from an EMBL/GenBank/DDBJ whole genome shotgun (WGS) entry which is preliminary data.</text>
</comment>
<sequence length="278" mass="28591">MQSPMQIMLSMSTSVGPVMNYTSGGGPPGAIVSCEAESSGLVPPSTVSRLLGPRSASAGKAYLPSVSGQAGFASRGFTPGPGDQPDDTGGLGLRVSLTPGSTAMGLYQSHQLPTQPGLAACGSRASQAMMMTLLDQQAAGGVNSLDTYGTAPDWYPMTGAANGVAMATGHLSLGRRTGPSATAWPPPRPLDTGILPYLPPNGYPIGLTALQQQKMAATTPTRYQTAGSGSFDDAFVSTSADGRYLTGELCNSLYPTGTGLVYSSEHRQGLYRRFLGIF</sequence>
<keyword evidence="2" id="KW-1185">Reference proteome</keyword>
<gene>
    <name evidence="1" type="ORF">PXEA_LOCUS6696</name>
</gene>
<organism evidence="1 2">
    <name type="scientific">Protopolystoma xenopodis</name>
    <dbReference type="NCBI Taxonomy" id="117903"/>
    <lineage>
        <taxon>Eukaryota</taxon>
        <taxon>Metazoa</taxon>
        <taxon>Spiralia</taxon>
        <taxon>Lophotrochozoa</taxon>
        <taxon>Platyhelminthes</taxon>
        <taxon>Monogenea</taxon>
        <taxon>Polyopisthocotylea</taxon>
        <taxon>Polystomatidea</taxon>
        <taxon>Polystomatidae</taxon>
        <taxon>Protopolystoma</taxon>
    </lineage>
</organism>
<proteinExistence type="predicted"/>
<dbReference type="Proteomes" id="UP000784294">
    <property type="component" value="Unassembled WGS sequence"/>
</dbReference>
<dbReference type="EMBL" id="CAAALY010017210">
    <property type="protein sequence ID" value="VEL13256.1"/>
    <property type="molecule type" value="Genomic_DNA"/>
</dbReference>
<protein>
    <submittedName>
        <fullName evidence="1">Uncharacterized protein</fullName>
    </submittedName>
</protein>
<accession>A0A448WJG3</accession>
<name>A0A448WJG3_9PLAT</name>
<reference evidence="1" key="1">
    <citation type="submission" date="2018-11" db="EMBL/GenBank/DDBJ databases">
        <authorList>
            <consortium name="Pathogen Informatics"/>
        </authorList>
    </citation>
    <scope>NUCLEOTIDE SEQUENCE</scope>
</reference>
<dbReference type="AlphaFoldDB" id="A0A448WJG3"/>
<evidence type="ECO:0000313" key="1">
    <source>
        <dbReference type="EMBL" id="VEL13256.1"/>
    </source>
</evidence>